<feature type="transmembrane region" description="Helical" evidence="1">
    <location>
        <begin position="1076"/>
        <end position="1094"/>
    </location>
</feature>
<dbReference type="InterPro" id="IPR041325">
    <property type="entry name" value="Gln_deamidase_2"/>
</dbReference>
<keyword evidence="1" id="KW-0812">Transmembrane</keyword>
<dbReference type="RefSeq" id="WP_190723059.1">
    <property type="nucleotide sequence ID" value="NZ_JACJSW010000202.1"/>
</dbReference>
<evidence type="ECO:0000313" key="3">
    <source>
        <dbReference type="EMBL" id="MBD2623972.1"/>
    </source>
</evidence>
<evidence type="ECO:0000256" key="1">
    <source>
        <dbReference type="SAM" id="Phobius"/>
    </source>
</evidence>
<organism evidence="3 4">
    <name type="scientific">Microcystis flos-aquae FACHB-1344</name>
    <dbReference type="NCBI Taxonomy" id="2692899"/>
    <lineage>
        <taxon>Bacteria</taxon>
        <taxon>Bacillati</taxon>
        <taxon>Cyanobacteriota</taxon>
        <taxon>Cyanophyceae</taxon>
        <taxon>Oscillatoriophycideae</taxon>
        <taxon>Chroococcales</taxon>
        <taxon>Microcystaceae</taxon>
        <taxon>Microcystis</taxon>
    </lineage>
</organism>
<comment type="caution">
    <text evidence="3">The sequence shown here is derived from an EMBL/GenBank/DDBJ whole genome shotgun (WGS) entry which is preliminary data.</text>
</comment>
<feature type="transmembrane region" description="Helical" evidence="1">
    <location>
        <begin position="1051"/>
        <end position="1070"/>
    </location>
</feature>
<reference evidence="3 4" key="1">
    <citation type="journal article" date="2020" name="ISME J.">
        <title>Comparative genomics reveals insights into cyanobacterial evolution and habitat adaptation.</title>
        <authorList>
            <person name="Chen M.Y."/>
            <person name="Teng W.K."/>
            <person name="Zhao L."/>
            <person name="Hu C.X."/>
            <person name="Zhou Y.K."/>
            <person name="Han B.P."/>
            <person name="Song L.R."/>
            <person name="Shu W.S."/>
        </authorList>
    </citation>
    <scope>NUCLEOTIDE SEQUENCE [LARGE SCALE GENOMIC DNA]</scope>
    <source>
        <strain evidence="3 4">FACHB-1344</strain>
    </source>
</reference>
<dbReference type="Gene3D" id="3.10.620.30">
    <property type="match status" value="1"/>
</dbReference>
<dbReference type="Proteomes" id="UP000636187">
    <property type="component" value="Unassembled WGS sequence"/>
</dbReference>
<evidence type="ECO:0000313" key="4">
    <source>
        <dbReference type="Proteomes" id="UP000636187"/>
    </source>
</evidence>
<keyword evidence="1" id="KW-1133">Transmembrane helix</keyword>
<name>A0ABR8HWR2_9CHRO</name>
<proteinExistence type="predicted"/>
<keyword evidence="1" id="KW-0472">Membrane</keyword>
<evidence type="ECO:0000259" key="2">
    <source>
        <dbReference type="Pfam" id="PF18626"/>
    </source>
</evidence>
<dbReference type="Pfam" id="PF18626">
    <property type="entry name" value="Gln_deamidase_2"/>
    <property type="match status" value="1"/>
</dbReference>
<keyword evidence="4" id="KW-1185">Reference proteome</keyword>
<accession>A0ABR8HWR2</accession>
<protein>
    <recommendedName>
        <fullName evidence="2">Protein glutaminase domain-containing protein</fullName>
    </recommendedName>
</protein>
<sequence>MSNSNALIDKIRKLSPSGEILRSLPYQESQVMTVNFEGDRVGLLDLSYPPATVWARMVDYLQRNNRPVYVEIDSETNIITKLCVPEAAKVWRINESEEAVYVTFYTSQARHYLPRNHPDFQKMLNALQAALANDAAILVTSTQQNFEIIDVRPLPQSFGIDRPTEPPAPSAPDPPVTWDRAVELFNLMQAKSCVPCSSTDPCIPYKFPYDGCWIRAHLMCYLMIAEGETPEKIWIDSAGCNLLAPSSNVPECEVHWCWHVAPTLMVQQPSGPDLKMVIDPSLCDKPVTPDEWRLRQTDTSATLTPSLWEQYGPGGGTATQAQANNDMELYRILLDGLCQDYGPSPYACPIVKSCHFIVDRSTFGEDEIAAMLKPGQAAVIKAAFYVIVDGFSAQELGITSATLFGVPNIKPALTIAPSIAQMTAEAVALDVEDPSHLKRRQRLTWTYQISFTGTDGFVNDVEDVTLTASIATVSSSATIYLIKQPNPYEVDGPVSWLSGDLRVFQIKAGESQFGKTMGNAPDQAPDFIEQVIANLNNGTTGGQTFDDISIDQQTSKLELSEKVKVNGKLTPVFNFAIARVHYRSKIKEAKDVRVFFRLFPASTTSLEYNQSTTYRRGGKAGTIIPLLGIEGGMAGGEVISIPCFAAPRIDSSDQTKTLNDQPDPANVQTLQPDITGTESYNYFGCWLDINQSSQPQFPFQASPMDGPYPAADRKTIYEHIRNKHQCLVAEIAFDPDPIPPNATPGSSDKLAQRNLMIVESPNPGNLASRRIPNTFDIRPTRANLGPDEIPDELMIDWGNTPVGSLATLYLPGVSVTQILEMAVQMYRSHRLIRIDDHTLRCPTDGITYIPIPLGSDTNLAGLLSIDLPPTVRRDEVFTVVVRQVTSTGKELPIEPRLQDSPSENLAIVEHSRKWRRILGTFQLTIPVRTKEEMLGPEERILSNLRWVQQSIPENNRWFPVFNRYVEQIANRVDSLGGDSSQVEASPTGDWQKVRLCRTLAIICAVSLTIFIVALGIMTNWVTVAVIAVFLAAIALTWVIQCQPNICIRLRVIVAGAGIGALILAILVLLGASSPQLVPVLCGAVALTAIASVIGRSRKCF</sequence>
<dbReference type="EMBL" id="JACJSW010000202">
    <property type="protein sequence ID" value="MBD2623972.1"/>
    <property type="molecule type" value="Genomic_DNA"/>
</dbReference>
<gene>
    <name evidence="3" type="ORF">H6G48_20825</name>
</gene>
<feature type="domain" description="Protein glutaminase" evidence="2">
    <location>
        <begin position="182"/>
        <end position="293"/>
    </location>
</feature>
<feature type="transmembrane region" description="Helical" evidence="1">
    <location>
        <begin position="1020"/>
        <end position="1039"/>
    </location>
</feature>